<keyword evidence="1" id="KW-1133">Transmembrane helix</keyword>
<dbReference type="Proteomes" id="UP000465778">
    <property type="component" value="Unassembled WGS sequence"/>
</dbReference>
<sequence>MKLYWFLVLCFLCIWVIVSVLNPEPSWWSIFSLERSTRTPLMEQLSINKVFYITIICFGLAYLLHLMFQRGR</sequence>
<evidence type="ECO:0000313" key="3">
    <source>
        <dbReference type="Proteomes" id="UP000465778"/>
    </source>
</evidence>
<name>A0A800MUX9_CYTFI</name>
<keyword evidence="1" id="KW-0472">Membrane</keyword>
<dbReference type="AlphaFoldDB" id="A0A800MUX9"/>
<evidence type="ECO:0000256" key="1">
    <source>
        <dbReference type="SAM" id="Phobius"/>
    </source>
</evidence>
<protein>
    <submittedName>
        <fullName evidence="2">Uncharacterized protein</fullName>
    </submittedName>
</protein>
<evidence type="ECO:0000313" key="2">
    <source>
        <dbReference type="EMBL" id="KAF0822988.1"/>
    </source>
</evidence>
<keyword evidence="1" id="KW-0812">Transmembrane</keyword>
<feature type="transmembrane region" description="Helical" evidence="1">
    <location>
        <begin position="47"/>
        <end position="68"/>
    </location>
</feature>
<accession>A0A800MUX9</accession>
<organism evidence="2 3">
    <name type="scientific">Cytobacillus firmus</name>
    <name type="common">Bacillus firmus</name>
    <dbReference type="NCBI Taxonomy" id="1399"/>
    <lineage>
        <taxon>Bacteria</taxon>
        <taxon>Bacillati</taxon>
        <taxon>Bacillota</taxon>
        <taxon>Bacilli</taxon>
        <taxon>Bacillales</taxon>
        <taxon>Bacillaceae</taxon>
        <taxon>Cytobacillus</taxon>
    </lineage>
</organism>
<proteinExistence type="predicted"/>
<dbReference type="EMBL" id="VDEM01000041">
    <property type="protein sequence ID" value="KAF0822988.1"/>
    <property type="molecule type" value="Genomic_DNA"/>
</dbReference>
<reference evidence="2 3" key="1">
    <citation type="journal article" date="2020" name="G3 (Bethesda)">
        <title>Whole Genome Sequencing and Comparative Genomics of Two Nematicidal Bacillus Strains Reveals a Wide Range of Possible Virulence Factors.</title>
        <authorList>
            <person name="Susic N."/>
            <person name="Janezic S."/>
            <person name="Rupnik M."/>
            <person name="Geric Stare B."/>
        </authorList>
    </citation>
    <scope>NUCLEOTIDE SEQUENCE [LARGE SCALE GENOMIC DNA]</scope>
    <source>
        <strain evidence="2 3">I-1582</strain>
    </source>
</reference>
<gene>
    <name evidence="2" type="ORF">KIS1582_3232</name>
</gene>
<comment type="caution">
    <text evidence="2">The sequence shown here is derived from an EMBL/GenBank/DDBJ whole genome shotgun (WGS) entry which is preliminary data.</text>
</comment>